<dbReference type="SUPFAM" id="SSF51735">
    <property type="entry name" value="NAD(P)-binding Rossmann-fold domains"/>
    <property type="match status" value="1"/>
</dbReference>
<accession>A0ABX6NFQ2</accession>
<dbReference type="RefSeq" id="WP_216367897.1">
    <property type="nucleotide sequence ID" value="NZ_CP039543.1"/>
</dbReference>
<dbReference type="EMBL" id="CP039543">
    <property type="protein sequence ID" value="QJT09453.1"/>
    <property type="molecule type" value="Genomic_DNA"/>
</dbReference>
<sequence>MNVSIITYDATVDKLTWPGAVEALRSGHLLPRAQVDDIFLGPAEGTLLSRGAYIEGLGYGVKSTTIFAGNAQAGLPSVQGAMLMFEPEHGRLTAIIESRLITEFKTAADSVLGASLLARPESATLLIVGAGTVARSLIKAYSAVFPTLERIAIWARRTEQAAALAREFEDYGVEVDAVPELAAAAREADIIATATMAREPVLHGAWVRPGTHVDLIGAYKADMREADDSLIAGGALFVDSRETTIGHIGELAIPIANGVITADAVQGDFYDMIQNPSCGRQSDTEITVFKNGGGAHLDLMMARYIAERAEGS</sequence>
<dbReference type="Gene3D" id="3.30.1780.10">
    <property type="entry name" value="ornithine cyclodeaminase, domain 1"/>
    <property type="match status" value="1"/>
</dbReference>
<dbReference type="Proteomes" id="UP000503251">
    <property type="component" value="Chromosome"/>
</dbReference>
<proteinExistence type="predicted"/>
<reference evidence="1 2" key="1">
    <citation type="submission" date="2019-04" db="EMBL/GenBank/DDBJ databases">
        <title>Isolation and culture of sulfate reducing bacteria from the cold seep of the South China Sea.</title>
        <authorList>
            <person name="Sun C."/>
            <person name="Liu R."/>
        </authorList>
    </citation>
    <scope>NUCLEOTIDE SEQUENCE [LARGE SCALE GENOMIC DNA]</scope>
    <source>
        <strain evidence="1 2">CS1</strain>
    </source>
</reference>
<organism evidence="1 2">
    <name type="scientific">Oceanidesulfovibrio marinus</name>
    <dbReference type="NCBI Taxonomy" id="370038"/>
    <lineage>
        <taxon>Bacteria</taxon>
        <taxon>Pseudomonadati</taxon>
        <taxon>Thermodesulfobacteriota</taxon>
        <taxon>Desulfovibrionia</taxon>
        <taxon>Desulfovibrionales</taxon>
        <taxon>Desulfovibrionaceae</taxon>
        <taxon>Oceanidesulfovibrio</taxon>
    </lineage>
</organism>
<dbReference type="PANTHER" id="PTHR13812">
    <property type="entry name" value="KETIMINE REDUCTASE MU-CRYSTALLIN"/>
    <property type="match status" value="1"/>
</dbReference>
<dbReference type="InterPro" id="IPR023401">
    <property type="entry name" value="ODC_N"/>
</dbReference>
<evidence type="ECO:0000313" key="2">
    <source>
        <dbReference type="Proteomes" id="UP000503251"/>
    </source>
</evidence>
<keyword evidence="2" id="KW-1185">Reference proteome</keyword>
<dbReference type="InterPro" id="IPR003462">
    <property type="entry name" value="ODC_Mu_crystall"/>
</dbReference>
<gene>
    <name evidence="1" type="ORF">E8L03_11110</name>
</gene>
<dbReference type="Pfam" id="PF02423">
    <property type="entry name" value="OCD_Mu_crystall"/>
    <property type="match status" value="1"/>
</dbReference>
<dbReference type="InterPro" id="IPR036291">
    <property type="entry name" value="NAD(P)-bd_dom_sf"/>
</dbReference>
<name>A0ABX6NFQ2_9BACT</name>
<evidence type="ECO:0000313" key="1">
    <source>
        <dbReference type="EMBL" id="QJT09453.1"/>
    </source>
</evidence>
<dbReference type="PIRSF" id="PIRSF001439">
    <property type="entry name" value="CryM"/>
    <property type="match status" value="1"/>
</dbReference>
<protein>
    <submittedName>
        <fullName evidence="1">Ornithine cyclodeaminase</fullName>
    </submittedName>
</protein>
<dbReference type="Gene3D" id="3.40.50.720">
    <property type="entry name" value="NAD(P)-binding Rossmann-like Domain"/>
    <property type="match status" value="1"/>
</dbReference>
<dbReference type="PANTHER" id="PTHR13812:SF19">
    <property type="entry name" value="KETIMINE REDUCTASE MU-CRYSTALLIN"/>
    <property type="match status" value="1"/>
</dbReference>